<evidence type="ECO:0000256" key="2">
    <source>
        <dbReference type="ARBA" id="ARBA00022448"/>
    </source>
</evidence>
<reference evidence="14 15" key="2">
    <citation type="journal article" date="2009" name="BMC Microbiol.">
        <title>The genome sequence of Geobacter metallireducens: features of metabolism, physiology and regulation common and dissimilar to Geobacter sulfurreducens.</title>
        <authorList>
            <person name="Aklujkar M."/>
            <person name="Krushkal J."/>
            <person name="DiBartolo G."/>
            <person name="Lapidus A."/>
            <person name="Land M.L."/>
            <person name="Lovley D.R."/>
        </authorList>
    </citation>
    <scope>NUCLEOTIDE SEQUENCE [LARGE SCALE GENOMIC DNA]</scope>
    <source>
        <strain evidence="15">ATCC 53774 / DSM 7210 / GS-15</strain>
    </source>
</reference>
<dbReference type="Proteomes" id="UP000007073">
    <property type="component" value="Chromosome"/>
</dbReference>
<dbReference type="PROSITE" id="PS52016">
    <property type="entry name" value="TONB_DEPENDENT_REC_3"/>
    <property type="match status" value="1"/>
</dbReference>
<dbReference type="InterPro" id="IPR012910">
    <property type="entry name" value="Plug_dom"/>
</dbReference>
<keyword evidence="8 10" id="KW-0472">Membrane</keyword>
<gene>
    <name evidence="14" type="ordered locus">Gmet_2735</name>
</gene>
<comment type="subcellular location">
    <subcellularLocation>
        <location evidence="1 10">Cell outer membrane</location>
        <topology evidence="1 10">Multi-pass membrane protein</topology>
    </subcellularLocation>
</comment>
<keyword evidence="5" id="KW-0732">Signal</keyword>
<dbReference type="AlphaFoldDB" id="Q39S21"/>
<evidence type="ECO:0000256" key="1">
    <source>
        <dbReference type="ARBA" id="ARBA00004571"/>
    </source>
</evidence>
<dbReference type="GO" id="GO:0009279">
    <property type="term" value="C:cell outer membrane"/>
    <property type="evidence" value="ECO:0007669"/>
    <property type="project" value="UniProtKB-SubCell"/>
</dbReference>
<dbReference type="InterPro" id="IPR037066">
    <property type="entry name" value="Plug_dom_sf"/>
</dbReference>
<dbReference type="Gene3D" id="2.170.130.10">
    <property type="entry name" value="TonB-dependent receptor, plug domain"/>
    <property type="match status" value="1"/>
</dbReference>
<keyword evidence="6" id="KW-0406">Ion transport</keyword>
<evidence type="ECO:0000256" key="11">
    <source>
        <dbReference type="RuleBase" id="RU003357"/>
    </source>
</evidence>
<evidence type="ECO:0000256" key="10">
    <source>
        <dbReference type="PROSITE-ProRule" id="PRU01360"/>
    </source>
</evidence>
<keyword evidence="3 10" id="KW-1134">Transmembrane beta strand</keyword>
<evidence type="ECO:0000313" key="15">
    <source>
        <dbReference type="Proteomes" id="UP000007073"/>
    </source>
</evidence>
<keyword evidence="9 10" id="KW-0998">Cell outer membrane</keyword>
<feature type="domain" description="TonB-dependent receptor-like beta-barrel" evidence="12">
    <location>
        <begin position="297"/>
        <end position="624"/>
    </location>
</feature>
<protein>
    <submittedName>
        <fullName evidence="14">Ligand-gated TonB-dependent outer membrane channel</fullName>
    </submittedName>
</protein>
<comment type="similarity">
    <text evidence="10 11">Belongs to the TonB-dependent receptor family.</text>
</comment>
<dbReference type="STRING" id="269799.Gmet_2735"/>
<dbReference type="HOGENOM" id="CLU_008287_18_5_7"/>
<accession>Q39S21</accession>
<reference evidence="14 15" key="1">
    <citation type="submission" date="2005-10" db="EMBL/GenBank/DDBJ databases">
        <title>Complete sequence of Geobacter metallireducens GS-15.</title>
        <authorList>
            <consortium name="US DOE Joint Genome Institute"/>
            <person name="Copeland A."/>
            <person name="Lucas S."/>
            <person name="Lapidus A."/>
            <person name="Barry K."/>
            <person name="Detter J.C."/>
            <person name="Glavina T."/>
            <person name="Hammon N."/>
            <person name="Israni S."/>
            <person name="Pitluck S."/>
            <person name="Di Bartolo G."/>
            <person name="Chain P."/>
            <person name="Schmutz J."/>
            <person name="Larimer F."/>
            <person name="Land M."/>
            <person name="Kyrpides N."/>
            <person name="Ivanova N."/>
            <person name="Richardson P."/>
        </authorList>
    </citation>
    <scope>NUCLEOTIDE SEQUENCE [LARGE SCALE GENOMIC DNA]</scope>
    <source>
        <strain evidence="15">ATCC 53774 / DSM 7210 / GS-15</strain>
    </source>
</reference>
<dbReference type="PANTHER" id="PTHR30069:SF53">
    <property type="entry name" value="COLICIN I RECEPTOR-RELATED"/>
    <property type="match status" value="1"/>
</dbReference>
<dbReference type="PANTHER" id="PTHR30069">
    <property type="entry name" value="TONB-DEPENDENT OUTER MEMBRANE RECEPTOR"/>
    <property type="match status" value="1"/>
</dbReference>
<evidence type="ECO:0000256" key="8">
    <source>
        <dbReference type="ARBA" id="ARBA00023136"/>
    </source>
</evidence>
<dbReference type="Pfam" id="PF07715">
    <property type="entry name" value="Plug"/>
    <property type="match status" value="1"/>
</dbReference>
<evidence type="ECO:0000313" key="14">
    <source>
        <dbReference type="EMBL" id="ABB32953.1"/>
    </source>
</evidence>
<feature type="domain" description="TonB-dependent receptor plug" evidence="13">
    <location>
        <begin position="81"/>
        <end position="183"/>
    </location>
</feature>
<dbReference type="Pfam" id="PF00593">
    <property type="entry name" value="TonB_dep_Rec_b-barrel"/>
    <property type="match status" value="1"/>
</dbReference>
<dbReference type="GO" id="GO:0044718">
    <property type="term" value="P:siderophore transmembrane transport"/>
    <property type="evidence" value="ECO:0007669"/>
    <property type="project" value="TreeGrafter"/>
</dbReference>
<keyword evidence="4 10" id="KW-0812">Transmembrane</keyword>
<dbReference type="EMBL" id="CP000148">
    <property type="protein sequence ID" value="ABB32953.1"/>
    <property type="molecule type" value="Genomic_DNA"/>
</dbReference>
<proteinExistence type="inferred from homology"/>
<dbReference type="InterPro" id="IPR036942">
    <property type="entry name" value="Beta-barrel_TonB_sf"/>
</dbReference>
<dbReference type="SUPFAM" id="SSF56935">
    <property type="entry name" value="Porins"/>
    <property type="match status" value="1"/>
</dbReference>
<evidence type="ECO:0000256" key="3">
    <source>
        <dbReference type="ARBA" id="ARBA00022452"/>
    </source>
</evidence>
<dbReference type="GO" id="GO:0015344">
    <property type="term" value="F:siderophore uptake transmembrane transporter activity"/>
    <property type="evidence" value="ECO:0007669"/>
    <property type="project" value="TreeGrafter"/>
</dbReference>
<dbReference type="eggNOG" id="COG4206">
    <property type="taxonomic scope" value="Bacteria"/>
</dbReference>
<keyword evidence="7 11" id="KW-0798">TonB box</keyword>
<evidence type="ECO:0000256" key="6">
    <source>
        <dbReference type="ARBA" id="ARBA00023065"/>
    </source>
</evidence>
<sequence>MPESPSINDVIESSHPPLGSRANTSLIRMVISALLVCFTLLFTGAPPLHAAEESDSNLLELYYEPSDLAVSAATRSPRPLSRSAEDITVVTAAEIEAQNAHNLAEVLNRVPGVQVDLRGGLVTDYSLLGSSFRHVLVLVDGVSMSNLSDNAAVIAQIPVGNIERIEIVKGPASTAWGSALGGVINVITKSPRETAIPGGSASFSGGERGTRDAQGELTGTMGRLGYYLSGGNVRSDGFRPHNASDSNNLYAKLLWSLRDKGSIRFTINYLKGAAGEGVFPLPARLLPILSEGTVTSDLETSRLTSTLALNYHLTERLALDLALKGSLLDADSRRYFLTSGDTFQLVDNKEEAAGASALLTWRQGLHTVVGGMDFDHGHTKTSSDTFTLLGTFPAPSEGTNDKWGFFLNDTIAWERFTLTPALRYDRTSRDGEFWSQSLGATVNLTDRTLLRANYARGYSLSTINFDPAFTNERIWAIHAGIETTEIPFLWLKAGWFRNTARDVAVNGERLRLLKEGFEVEARTTPFFDTWLSLGYVFIDARNADTDRRLQEIPRQTWDLGLHYDDRTFRGALLGHYIWWNEPSTRGGIAFNARYDDFIWDLNLGWKAYKGQNAEAELFFTGHNLFNGRQYTNEIFVNPSRWFEGGLRIKW</sequence>
<dbReference type="InterPro" id="IPR039426">
    <property type="entry name" value="TonB-dep_rcpt-like"/>
</dbReference>
<evidence type="ECO:0000256" key="4">
    <source>
        <dbReference type="ARBA" id="ARBA00022692"/>
    </source>
</evidence>
<keyword evidence="15" id="KW-1185">Reference proteome</keyword>
<evidence type="ECO:0000256" key="5">
    <source>
        <dbReference type="ARBA" id="ARBA00022729"/>
    </source>
</evidence>
<dbReference type="InterPro" id="IPR000531">
    <property type="entry name" value="Beta-barrel_TonB"/>
</dbReference>
<evidence type="ECO:0000259" key="12">
    <source>
        <dbReference type="Pfam" id="PF00593"/>
    </source>
</evidence>
<organism evidence="14 15">
    <name type="scientific">Geobacter metallireducens (strain ATCC 53774 / DSM 7210 / GS-15)</name>
    <dbReference type="NCBI Taxonomy" id="269799"/>
    <lineage>
        <taxon>Bacteria</taxon>
        <taxon>Pseudomonadati</taxon>
        <taxon>Thermodesulfobacteriota</taxon>
        <taxon>Desulfuromonadia</taxon>
        <taxon>Geobacterales</taxon>
        <taxon>Geobacteraceae</taxon>
        <taxon>Geobacter</taxon>
    </lineage>
</organism>
<name>Q39S21_GEOMG</name>
<keyword evidence="2 10" id="KW-0813">Transport</keyword>
<evidence type="ECO:0000256" key="7">
    <source>
        <dbReference type="ARBA" id="ARBA00023077"/>
    </source>
</evidence>
<evidence type="ECO:0000256" key="9">
    <source>
        <dbReference type="ARBA" id="ARBA00023237"/>
    </source>
</evidence>
<dbReference type="Gene3D" id="2.40.170.20">
    <property type="entry name" value="TonB-dependent receptor, beta-barrel domain"/>
    <property type="match status" value="1"/>
</dbReference>
<dbReference type="KEGG" id="gme:Gmet_2735"/>
<evidence type="ECO:0000259" key="13">
    <source>
        <dbReference type="Pfam" id="PF07715"/>
    </source>
</evidence>